<keyword evidence="13" id="KW-1185">Reference proteome</keyword>
<comment type="function">
    <text evidence="2 9">Removes 5-oxoproline from various penultimate amino acid residues except L-proline.</text>
</comment>
<evidence type="ECO:0000256" key="4">
    <source>
        <dbReference type="ARBA" id="ARBA00006641"/>
    </source>
</evidence>
<keyword evidence="5 9" id="KW-0963">Cytoplasm</keyword>
<evidence type="ECO:0000256" key="10">
    <source>
        <dbReference type="PROSITE-ProRule" id="PRU10076"/>
    </source>
</evidence>
<evidence type="ECO:0000256" key="1">
    <source>
        <dbReference type="ARBA" id="ARBA00001770"/>
    </source>
</evidence>
<dbReference type="InterPro" id="IPR029762">
    <property type="entry name" value="PGP-I_bact-type"/>
</dbReference>
<reference evidence="12 13" key="1">
    <citation type="submission" date="2022-01" db="EMBL/GenBank/DDBJ databases">
        <title>Dethiosulfovibrio faecalis sp. nov., a novel proteolytic, non-sulfur-reducing bacterium isolated from a marine aquaculture solid waste bioreactor.</title>
        <authorList>
            <person name="Grabowski S."/>
            <person name="Apolinario E."/>
            <person name="Schneider N."/>
            <person name="Marshall C.W."/>
            <person name="Sowers K.R."/>
        </authorList>
    </citation>
    <scope>NUCLEOTIDE SEQUENCE [LARGE SCALE GENOMIC DNA]</scope>
    <source>
        <strain evidence="12 13">DSM 12537</strain>
    </source>
</reference>
<accession>A0ABS9EM11</accession>
<evidence type="ECO:0000313" key="12">
    <source>
        <dbReference type="EMBL" id="MCF4142240.1"/>
    </source>
</evidence>
<dbReference type="GO" id="GO:0016920">
    <property type="term" value="F:pyroglutamyl-peptidase activity"/>
    <property type="evidence" value="ECO:0007669"/>
    <property type="project" value="UniProtKB-EC"/>
</dbReference>
<dbReference type="Pfam" id="PF01470">
    <property type="entry name" value="Peptidase_C15"/>
    <property type="match status" value="1"/>
</dbReference>
<dbReference type="InterPro" id="IPR033693">
    <property type="entry name" value="PGPEP1_Glu_AS"/>
</dbReference>
<dbReference type="InterPro" id="IPR036440">
    <property type="entry name" value="Peptidase_C15-like_sf"/>
</dbReference>
<dbReference type="NCBIfam" id="NF009676">
    <property type="entry name" value="PRK13197.1"/>
    <property type="match status" value="1"/>
</dbReference>
<name>A0ABS9EM11_9BACT</name>
<feature type="active site" evidence="9 10">
    <location>
        <position position="79"/>
    </location>
</feature>
<comment type="caution">
    <text evidence="12">The sequence shown here is derived from an EMBL/GenBank/DDBJ whole genome shotgun (WGS) entry which is preliminary data.</text>
</comment>
<dbReference type="CDD" id="cd00501">
    <property type="entry name" value="Peptidase_C15"/>
    <property type="match status" value="1"/>
</dbReference>
<keyword evidence="8 9" id="KW-0788">Thiol protease</keyword>
<protein>
    <recommendedName>
        <fullName evidence="9">Pyrrolidone-carboxylate peptidase</fullName>
        <ecNumber evidence="9">3.4.19.3</ecNumber>
    </recommendedName>
    <alternativeName>
        <fullName evidence="9">5-oxoprolyl-peptidase</fullName>
    </alternativeName>
    <alternativeName>
        <fullName evidence="9">Pyroglutamyl-peptidase I</fullName>
        <shortName evidence="9">PGP-I</shortName>
        <shortName evidence="9">Pyrase</shortName>
    </alternativeName>
</protein>
<evidence type="ECO:0000256" key="11">
    <source>
        <dbReference type="PROSITE-ProRule" id="PRU10077"/>
    </source>
</evidence>
<dbReference type="SUPFAM" id="SSF53182">
    <property type="entry name" value="Pyrrolidone carboxyl peptidase (pyroglutamate aminopeptidase)"/>
    <property type="match status" value="1"/>
</dbReference>
<feature type="active site" evidence="9">
    <location>
        <position position="166"/>
    </location>
</feature>
<dbReference type="EC" id="3.4.19.3" evidence="9"/>
<comment type="subcellular location">
    <subcellularLocation>
        <location evidence="3 9">Cytoplasm</location>
    </subcellularLocation>
</comment>
<dbReference type="Proteomes" id="UP001200430">
    <property type="component" value="Unassembled WGS sequence"/>
</dbReference>
<comment type="subunit">
    <text evidence="9">Homotetramer.</text>
</comment>
<evidence type="ECO:0000256" key="3">
    <source>
        <dbReference type="ARBA" id="ARBA00004496"/>
    </source>
</evidence>
<dbReference type="PANTHER" id="PTHR23402:SF1">
    <property type="entry name" value="PYROGLUTAMYL-PEPTIDASE I"/>
    <property type="match status" value="1"/>
</dbReference>
<dbReference type="InterPro" id="IPR016125">
    <property type="entry name" value="Peptidase_C15-like"/>
</dbReference>
<evidence type="ECO:0000256" key="5">
    <source>
        <dbReference type="ARBA" id="ARBA00022490"/>
    </source>
</evidence>
<evidence type="ECO:0000256" key="7">
    <source>
        <dbReference type="ARBA" id="ARBA00022801"/>
    </source>
</evidence>
<sequence>MKILLTGFEPFGGEPVNPALEAVKKLNGKTVAGASVSFCELPTVRWKSLERLEKAIAEVDPDVVVSVGQAGGRTDVTPERIAINVDDYRIKDNDGNQPVDDLIAPEGPAAYRSTLPIKAMVSAMKEKGVPASVSNTAGTFVCNHVFYGLMHILAKEGNRRKGGFVHIPYLPEQAARLGGQPSMSLDCIVEGLEAALAAAVTVEDDHKKIGGAIC</sequence>
<dbReference type="PIRSF" id="PIRSF015592">
    <property type="entry name" value="Prld-crbxl_pptds"/>
    <property type="match status" value="1"/>
</dbReference>
<dbReference type="PANTHER" id="PTHR23402">
    <property type="entry name" value="PROTEASE FAMILY C15 PYROGLUTAMYL-PEPTIDASE I-RELATED"/>
    <property type="match status" value="1"/>
</dbReference>
<evidence type="ECO:0000256" key="8">
    <source>
        <dbReference type="ARBA" id="ARBA00022807"/>
    </source>
</evidence>
<evidence type="ECO:0000313" key="13">
    <source>
        <dbReference type="Proteomes" id="UP001200430"/>
    </source>
</evidence>
<evidence type="ECO:0000256" key="2">
    <source>
        <dbReference type="ARBA" id="ARBA00002280"/>
    </source>
</evidence>
<dbReference type="EMBL" id="JAKGUD010000004">
    <property type="protein sequence ID" value="MCF4142240.1"/>
    <property type="molecule type" value="Genomic_DNA"/>
</dbReference>
<feature type="active site" evidence="9 11">
    <location>
        <position position="142"/>
    </location>
</feature>
<dbReference type="NCBIfam" id="TIGR00504">
    <property type="entry name" value="pyro_pdase"/>
    <property type="match status" value="1"/>
</dbReference>
<comment type="catalytic activity">
    <reaction evidence="1 9 10">
        <text>Release of an N-terminal pyroglutamyl group from a polypeptide, the second amino acid generally not being Pro.</text>
        <dbReference type="EC" id="3.4.19.3"/>
    </reaction>
</comment>
<dbReference type="PROSITE" id="PS01333">
    <property type="entry name" value="PYRASE_GLU"/>
    <property type="match status" value="1"/>
</dbReference>
<dbReference type="PROSITE" id="PS01334">
    <property type="entry name" value="PYRASE_CYS"/>
    <property type="match status" value="1"/>
</dbReference>
<dbReference type="InterPro" id="IPR033694">
    <property type="entry name" value="PGPEP1_Cys_AS"/>
</dbReference>
<dbReference type="InterPro" id="IPR000816">
    <property type="entry name" value="Peptidase_C15"/>
</dbReference>
<proteinExistence type="inferred from homology"/>
<dbReference type="PRINTS" id="PR00706">
    <property type="entry name" value="PYROGLUPTASE"/>
</dbReference>
<dbReference type="HAMAP" id="MF_00417">
    <property type="entry name" value="Pyrrolid_peptidase"/>
    <property type="match status" value="1"/>
</dbReference>
<evidence type="ECO:0000256" key="9">
    <source>
        <dbReference type="HAMAP-Rule" id="MF_00417"/>
    </source>
</evidence>
<evidence type="ECO:0000256" key="6">
    <source>
        <dbReference type="ARBA" id="ARBA00022670"/>
    </source>
</evidence>
<dbReference type="RefSeq" id="WP_236098997.1">
    <property type="nucleotide sequence ID" value="NZ_JAKGUD010000004.1"/>
</dbReference>
<gene>
    <name evidence="9 12" type="primary">pcp</name>
    <name evidence="12" type="ORF">L2W38_05390</name>
</gene>
<organism evidence="12 13">
    <name type="scientific">Dethiosulfovibrio marinus</name>
    <dbReference type="NCBI Taxonomy" id="133532"/>
    <lineage>
        <taxon>Bacteria</taxon>
        <taxon>Thermotogati</taxon>
        <taxon>Synergistota</taxon>
        <taxon>Synergistia</taxon>
        <taxon>Synergistales</taxon>
        <taxon>Dethiosulfovibrionaceae</taxon>
        <taxon>Dethiosulfovibrio</taxon>
    </lineage>
</organism>
<dbReference type="Gene3D" id="3.40.630.20">
    <property type="entry name" value="Peptidase C15, pyroglutamyl peptidase I-like"/>
    <property type="match status" value="1"/>
</dbReference>
<keyword evidence="7 9" id="KW-0378">Hydrolase</keyword>
<keyword evidence="6 9" id="KW-0645">Protease</keyword>
<comment type="similarity">
    <text evidence="4 9">Belongs to the peptidase C15 family.</text>
</comment>